<evidence type="ECO:0000313" key="2">
    <source>
        <dbReference type="Proteomes" id="UP000241462"/>
    </source>
</evidence>
<reference evidence="1 2" key="1">
    <citation type="journal article" date="2018" name="Mycol. Prog.">
        <title>Coniella lustricola, a new species from submerged detritus.</title>
        <authorList>
            <person name="Raudabaugh D.B."/>
            <person name="Iturriaga T."/>
            <person name="Carver A."/>
            <person name="Mondo S."/>
            <person name="Pangilinan J."/>
            <person name="Lipzen A."/>
            <person name="He G."/>
            <person name="Amirebrahimi M."/>
            <person name="Grigoriev I.V."/>
            <person name="Miller A.N."/>
        </authorList>
    </citation>
    <scope>NUCLEOTIDE SEQUENCE [LARGE SCALE GENOMIC DNA]</scope>
    <source>
        <strain evidence="1 2">B22-T-1</strain>
    </source>
</reference>
<dbReference type="InParanoid" id="A0A2T2ZWI0"/>
<evidence type="ECO:0000313" key="1">
    <source>
        <dbReference type="EMBL" id="PSR78483.1"/>
    </source>
</evidence>
<dbReference type="Proteomes" id="UP000241462">
    <property type="component" value="Unassembled WGS sequence"/>
</dbReference>
<accession>A0A2T2ZWI0</accession>
<organism evidence="1 2">
    <name type="scientific">Coniella lustricola</name>
    <dbReference type="NCBI Taxonomy" id="2025994"/>
    <lineage>
        <taxon>Eukaryota</taxon>
        <taxon>Fungi</taxon>
        <taxon>Dikarya</taxon>
        <taxon>Ascomycota</taxon>
        <taxon>Pezizomycotina</taxon>
        <taxon>Sordariomycetes</taxon>
        <taxon>Sordariomycetidae</taxon>
        <taxon>Diaporthales</taxon>
        <taxon>Schizoparmaceae</taxon>
        <taxon>Coniella</taxon>
    </lineage>
</organism>
<keyword evidence="2" id="KW-1185">Reference proteome</keyword>
<proteinExistence type="predicted"/>
<sequence length="149" mass="16626">MFWWDGEKNVLVRRGTLDSGELSRGFIAATSARWNAVSGVQACGCCGGCLRCGEGVADACRGEDDECAHIDGMFCVCAITTVARYLQREYLRHQEVDCWKSPSEGESVSSFFPGPRWRWPGGDCGLGIYIYIYMDQVYVQRRAISLLFV</sequence>
<dbReference type="EMBL" id="KZ678605">
    <property type="protein sequence ID" value="PSR78483.1"/>
    <property type="molecule type" value="Genomic_DNA"/>
</dbReference>
<protein>
    <submittedName>
        <fullName evidence="1">Uncharacterized protein</fullName>
    </submittedName>
</protein>
<dbReference type="AlphaFoldDB" id="A0A2T2ZWI0"/>
<gene>
    <name evidence="1" type="ORF">BD289DRAFT_443910</name>
</gene>
<name>A0A2T2ZWI0_9PEZI</name>